<evidence type="ECO:0000256" key="10">
    <source>
        <dbReference type="PROSITE-ProRule" id="PRU00282"/>
    </source>
</evidence>
<dbReference type="PANTHER" id="PTHR45624">
    <property type="entry name" value="MITOCHONDRIAL BASIC AMINO ACIDS TRANSPORTER-RELATED"/>
    <property type="match status" value="1"/>
</dbReference>
<dbReference type="Gene3D" id="1.50.40.10">
    <property type="entry name" value="Mitochondrial carrier domain"/>
    <property type="match status" value="1"/>
</dbReference>
<evidence type="ECO:0000256" key="6">
    <source>
        <dbReference type="ARBA" id="ARBA00022792"/>
    </source>
</evidence>
<dbReference type="InterPro" id="IPR050567">
    <property type="entry name" value="Mitochondrial_Carrier"/>
</dbReference>
<keyword evidence="9 10" id="KW-0472">Membrane</keyword>
<feature type="transmembrane region" description="Helical" evidence="12">
    <location>
        <begin position="152"/>
        <end position="173"/>
    </location>
</feature>
<evidence type="ECO:0000256" key="8">
    <source>
        <dbReference type="ARBA" id="ARBA00023128"/>
    </source>
</evidence>
<evidence type="ECO:0000256" key="2">
    <source>
        <dbReference type="ARBA" id="ARBA00006375"/>
    </source>
</evidence>
<feature type="transmembrane region" description="Helical" evidence="12">
    <location>
        <begin position="193"/>
        <end position="214"/>
    </location>
</feature>
<evidence type="ECO:0000256" key="11">
    <source>
        <dbReference type="RuleBase" id="RU000488"/>
    </source>
</evidence>
<evidence type="ECO:0000313" key="14">
    <source>
        <dbReference type="Proteomes" id="UP000266188"/>
    </source>
</evidence>
<comment type="subcellular location">
    <subcellularLocation>
        <location evidence="1">Mitochondrion membrane</location>
        <topology evidence="1">Multi-pass membrane protein</topology>
    </subcellularLocation>
</comment>
<keyword evidence="7 12" id="KW-1133">Transmembrane helix</keyword>
<keyword evidence="5" id="KW-0677">Repeat</keyword>
<accession>A0A3A2ZUH6</accession>
<comment type="similarity">
    <text evidence="2 11">Belongs to the mitochondrial carrier (TC 2.A.29) family.</text>
</comment>
<comment type="caution">
    <text evidence="13">The sequence shown here is derived from an EMBL/GenBank/DDBJ whole genome shotgun (WGS) entry which is preliminary data.</text>
</comment>
<feature type="transmembrane region" description="Helical" evidence="12">
    <location>
        <begin position="55"/>
        <end position="77"/>
    </location>
</feature>
<keyword evidence="14" id="KW-1185">Reference proteome</keyword>
<dbReference type="STRING" id="2070753.A0A3A2ZUH6"/>
<evidence type="ECO:0000256" key="1">
    <source>
        <dbReference type="ARBA" id="ARBA00004225"/>
    </source>
</evidence>
<evidence type="ECO:0000256" key="7">
    <source>
        <dbReference type="ARBA" id="ARBA00022989"/>
    </source>
</evidence>
<name>A0A3A2ZUH6_9EURO</name>
<organism evidence="13 14">
    <name type="scientific">Aspergillus sclerotialis</name>
    <dbReference type="NCBI Taxonomy" id="2070753"/>
    <lineage>
        <taxon>Eukaryota</taxon>
        <taxon>Fungi</taxon>
        <taxon>Dikarya</taxon>
        <taxon>Ascomycota</taxon>
        <taxon>Pezizomycotina</taxon>
        <taxon>Eurotiomycetes</taxon>
        <taxon>Eurotiomycetidae</taxon>
        <taxon>Eurotiales</taxon>
        <taxon>Aspergillaceae</taxon>
        <taxon>Aspergillus</taxon>
        <taxon>Aspergillus subgen. Polypaecilum</taxon>
    </lineage>
</organism>
<dbReference type="Proteomes" id="UP000266188">
    <property type="component" value="Unassembled WGS sequence"/>
</dbReference>
<keyword evidence="3 11" id="KW-0813">Transport</keyword>
<evidence type="ECO:0000256" key="12">
    <source>
        <dbReference type="SAM" id="Phobius"/>
    </source>
</evidence>
<evidence type="ECO:0000256" key="3">
    <source>
        <dbReference type="ARBA" id="ARBA00022448"/>
    </source>
</evidence>
<dbReference type="GO" id="GO:0031966">
    <property type="term" value="C:mitochondrial membrane"/>
    <property type="evidence" value="ECO:0007669"/>
    <property type="project" value="UniProtKB-SubCell"/>
</dbReference>
<proteinExistence type="inferred from homology"/>
<dbReference type="GO" id="GO:0022857">
    <property type="term" value="F:transmembrane transporter activity"/>
    <property type="evidence" value="ECO:0007669"/>
    <property type="project" value="TreeGrafter"/>
</dbReference>
<protein>
    <submittedName>
        <fullName evidence="13">Mitochondrial carrier protein</fullName>
    </submittedName>
</protein>
<sequence length="305" mass="33521">MSSDFWAGYLSGAIGIVIGNPLDLIKVRLQAGPNNAAVPAATRSHLSHFESASSLVRGAAAPILGYGALNAILFVAYNRSLMLLDRSVTDPTNPQGVPLYKLWAAGAAGGLASWTISSPTEFIKCRAQLESRSEVSSWSVAKDILKTRGWRGLYYAGGVTSARDAIGYGFYFWSYEYCKRLVTSEDDDAHQTALKVLFCGGIAGVATWASVFPLDMIKTRLQAQTIGDRSPENQRLLGSQSRQTLSTFQVAKEAYRTEGLKAFYRGLGICSVRAFIVNAVQWASYEWLMKTFNETWEQERITEKI</sequence>
<dbReference type="OrthoDB" id="193856at2759"/>
<reference evidence="14" key="1">
    <citation type="submission" date="2017-02" db="EMBL/GenBank/DDBJ databases">
        <authorList>
            <person name="Tafer H."/>
            <person name="Lopandic K."/>
        </authorList>
    </citation>
    <scope>NUCLEOTIDE SEQUENCE [LARGE SCALE GENOMIC DNA]</scope>
    <source>
        <strain evidence="14">CBS 366.77</strain>
    </source>
</reference>
<dbReference type="FunFam" id="1.50.40.10:FF:000184">
    <property type="entry name" value="Mitochondrial carrier protein, putative (AFU_orthologue AFUA_6G12900)"/>
    <property type="match status" value="1"/>
</dbReference>
<feature type="repeat" description="Solcar" evidence="10">
    <location>
        <begin position="1"/>
        <end position="83"/>
    </location>
</feature>
<keyword evidence="4 10" id="KW-0812">Transmembrane</keyword>
<keyword evidence="8" id="KW-0496">Mitochondrion</keyword>
<evidence type="ECO:0000256" key="9">
    <source>
        <dbReference type="ARBA" id="ARBA00023136"/>
    </source>
</evidence>
<evidence type="ECO:0000256" key="5">
    <source>
        <dbReference type="ARBA" id="ARBA00022737"/>
    </source>
</evidence>
<feature type="repeat" description="Solcar" evidence="10">
    <location>
        <begin position="191"/>
        <end position="291"/>
    </location>
</feature>
<dbReference type="Pfam" id="PF00153">
    <property type="entry name" value="Mito_carr"/>
    <property type="match status" value="3"/>
</dbReference>
<dbReference type="EMBL" id="MVGC01000287">
    <property type="protein sequence ID" value="RJE20661.1"/>
    <property type="molecule type" value="Genomic_DNA"/>
</dbReference>
<evidence type="ECO:0000256" key="4">
    <source>
        <dbReference type="ARBA" id="ARBA00022692"/>
    </source>
</evidence>
<feature type="repeat" description="Solcar" evidence="10">
    <location>
        <begin position="97"/>
        <end position="181"/>
    </location>
</feature>
<dbReference type="InterPro" id="IPR018108">
    <property type="entry name" value="MCP_transmembrane"/>
</dbReference>
<dbReference type="InterPro" id="IPR023395">
    <property type="entry name" value="MCP_dom_sf"/>
</dbReference>
<gene>
    <name evidence="13" type="ORF">PHISCL_07004</name>
</gene>
<dbReference type="PANTHER" id="PTHR45624:SF10">
    <property type="entry name" value="SLC (SOLUTE CARRIER) HOMOLOG"/>
    <property type="match status" value="1"/>
</dbReference>
<dbReference type="AlphaFoldDB" id="A0A3A2ZUH6"/>
<dbReference type="SUPFAM" id="SSF103506">
    <property type="entry name" value="Mitochondrial carrier"/>
    <property type="match status" value="1"/>
</dbReference>
<evidence type="ECO:0000313" key="13">
    <source>
        <dbReference type="EMBL" id="RJE20661.1"/>
    </source>
</evidence>
<dbReference type="PROSITE" id="PS50920">
    <property type="entry name" value="SOLCAR"/>
    <property type="match status" value="3"/>
</dbReference>
<keyword evidence="6" id="KW-0999">Mitochondrion inner membrane</keyword>